<feature type="coiled-coil region" evidence="1">
    <location>
        <begin position="88"/>
        <end position="115"/>
    </location>
</feature>
<comment type="pathway">
    <text evidence="1">Cofactor biosynthesis; ubiquinone biosynthesis.</text>
</comment>
<organism evidence="3 4">
    <name type="scientific">Alkalimarinus sediminis</name>
    <dbReference type="NCBI Taxonomy" id="1632866"/>
    <lineage>
        <taxon>Bacteria</taxon>
        <taxon>Pseudomonadati</taxon>
        <taxon>Pseudomonadota</taxon>
        <taxon>Gammaproteobacteria</taxon>
        <taxon>Alteromonadales</taxon>
        <taxon>Alteromonadaceae</taxon>
        <taxon>Alkalimarinus</taxon>
    </lineage>
</organism>
<keyword evidence="4" id="KW-1185">Reference proteome</keyword>
<sequence>MTHTTQPENVSDNTGSPRQASRVAFNPLNDKEVQLMLTPQQLLSSIHEQVGQFIPDVAKSAQDDLHNHVKMVVSSVLSKLDLVTREEFETQQAVLQRTRSMLEQLEKQVSELEEKLTSK</sequence>
<proteinExistence type="inferred from homology"/>
<protein>
    <recommendedName>
        <fullName evidence="1">Ubiquinone biosynthesis accessory factor UbiK</fullName>
    </recommendedName>
</protein>
<dbReference type="EMBL" id="CP101527">
    <property type="protein sequence ID" value="UZW75277.1"/>
    <property type="molecule type" value="Genomic_DNA"/>
</dbReference>
<evidence type="ECO:0000256" key="1">
    <source>
        <dbReference type="HAMAP-Rule" id="MF_02216"/>
    </source>
</evidence>
<dbReference type="RefSeq" id="WP_251810877.1">
    <property type="nucleotide sequence ID" value="NZ_CP101527.1"/>
</dbReference>
<comment type="similarity">
    <text evidence="1">Belongs to the UbiK family.</text>
</comment>
<dbReference type="HAMAP" id="MF_02216">
    <property type="entry name" value="UbiK"/>
    <property type="match status" value="1"/>
</dbReference>
<dbReference type="Pfam" id="PF04380">
    <property type="entry name" value="BMFP"/>
    <property type="match status" value="1"/>
</dbReference>
<dbReference type="GO" id="GO:0006744">
    <property type="term" value="P:ubiquinone biosynthetic process"/>
    <property type="evidence" value="ECO:0007669"/>
    <property type="project" value="UniProtKB-UniRule"/>
</dbReference>
<dbReference type="PANTHER" id="PTHR38040:SF1">
    <property type="entry name" value="UBIQUINONE BIOSYNTHESIS ACCESSORY FACTOR UBIK"/>
    <property type="match status" value="1"/>
</dbReference>
<dbReference type="KEGG" id="asem:NNL22_01335"/>
<feature type="compositionally biased region" description="Polar residues" evidence="2">
    <location>
        <begin position="1"/>
        <end position="19"/>
    </location>
</feature>
<name>A0A9E8KQV8_9ALTE</name>
<gene>
    <name evidence="1" type="primary">ubiK</name>
    <name evidence="3" type="ORF">NNL22_01335</name>
</gene>
<evidence type="ECO:0000256" key="2">
    <source>
        <dbReference type="SAM" id="MobiDB-lite"/>
    </source>
</evidence>
<feature type="region of interest" description="Disordered" evidence="2">
    <location>
        <begin position="1"/>
        <end position="21"/>
    </location>
</feature>
<dbReference type="GO" id="GO:0005829">
    <property type="term" value="C:cytosol"/>
    <property type="evidence" value="ECO:0007669"/>
    <property type="project" value="TreeGrafter"/>
</dbReference>
<dbReference type="PANTHER" id="PTHR38040">
    <property type="entry name" value="UBIQUINONE BIOSYNTHESIS ACCESSORY FACTOR UBIK"/>
    <property type="match status" value="1"/>
</dbReference>
<reference evidence="3" key="1">
    <citation type="submission" date="2022-07" db="EMBL/GenBank/DDBJ databases">
        <title>Alkalimarinus sp. nov., isolated from gut of a Alitta virens.</title>
        <authorList>
            <person name="Yang A.I."/>
            <person name="Shin N.-R."/>
        </authorList>
    </citation>
    <scope>NUCLEOTIDE SEQUENCE</scope>
    <source>
        <strain evidence="3">FA028</strain>
    </source>
</reference>
<accession>A0A9E8KQV8</accession>
<keyword evidence="1" id="KW-0831">Ubiquinone biosynthesis</keyword>
<dbReference type="Proteomes" id="UP001164472">
    <property type="component" value="Chromosome"/>
</dbReference>
<keyword evidence="1" id="KW-0963">Cytoplasm</keyword>
<keyword evidence="1" id="KW-0175">Coiled coil</keyword>
<comment type="function">
    <text evidence="1">Required for efficient ubiquinone (coenzyme Q) biosynthesis. UbiK is probably an accessory factor of Ubi enzymes and facilitates ubiquinone biosynthesis by acting as an assembly factor, a targeting factor, or both.</text>
</comment>
<dbReference type="InterPro" id="IPR007475">
    <property type="entry name" value="UbiK"/>
</dbReference>
<comment type="subcellular location">
    <subcellularLocation>
        <location evidence="1">Cytoplasm</location>
    </subcellularLocation>
</comment>
<evidence type="ECO:0000313" key="3">
    <source>
        <dbReference type="EMBL" id="UZW75277.1"/>
    </source>
</evidence>
<evidence type="ECO:0000313" key="4">
    <source>
        <dbReference type="Proteomes" id="UP001164472"/>
    </source>
</evidence>
<dbReference type="AlphaFoldDB" id="A0A9E8KQV8"/>